<comment type="catalytic activity">
    <reaction evidence="1">
        <text>2 6,7-dimethyl-8-(1-D-ribityl)lumazine + H(+) = 5-amino-6-(D-ribitylamino)uracil + riboflavin</text>
        <dbReference type="Rhea" id="RHEA:20772"/>
        <dbReference type="ChEBI" id="CHEBI:15378"/>
        <dbReference type="ChEBI" id="CHEBI:15934"/>
        <dbReference type="ChEBI" id="CHEBI:57986"/>
        <dbReference type="ChEBI" id="CHEBI:58201"/>
        <dbReference type="EC" id="2.5.1.9"/>
    </reaction>
</comment>
<accession>A0A9X2J5H2</accession>
<feature type="domain" description="Lumazine-binding" evidence="12">
    <location>
        <begin position="98"/>
        <end position="200"/>
    </location>
</feature>
<evidence type="ECO:0000256" key="2">
    <source>
        <dbReference type="ARBA" id="ARBA00002803"/>
    </source>
</evidence>
<evidence type="ECO:0000256" key="1">
    <source>
        <dbReference type="ARBA" id="ARBA00000968"/>
    </source>
</evidence>
<dbReference type="AlphaFoldDB" id="A0A9X2J5H2"/>
<feature type="domain" description="Lumazine-binding" evidence="12">
    <location>
        <begin position="1"/>
        <end position="97"/>
    </location>
</feature>
<dbReference type="SUPFAM" id="SSF63380">
    <property type="entry name" value="Riboflavin synthase domain-like"/>
    <property type="match status" value="2"/>
</dbReference>
<evidence type="ECO:0000256" key="4">
    <source>
        <dbReference type="ARBA" id="ARBA00011233"/>
    </source>
</evidence>
<sequence>MFTGIIETVGEIAELKPQGGDLRVRVRSGKLDLIDVQLGDSIATNGVCLTVVDLPGDGYWADVSAETLDVTSVGRWKKGDRVNLEKALTPQTRLGGHIVSGHVDGIGEVVWRKSEARAERFRLRAPDNLARYIAHKGSITVDGTSLTVNAVNAVNAVDGAEFELTIVPHTLQETIMATYAAGTRVNLEVDLIARYLERLLLGDEAAKASGGGMTLEFLAQNGFYKR</sequence>
<keyword evidence="14" id="KW-1185">Reference proteome</keyword>
<proteinExistence type="predicted"/>
<dbReference type="PANTHER" id="PTHR21098">
    <property type="entry name" value="RIBOFLAVIN SYNTHASE ALPHA CHAIN"/>
    <property type="match status" value="1"/>
</dbReference>
<dbReference type="EMBL" id="JALBWM010000011">
    <property type="protein sequence ID" value="MCO1333600.1"/>
    <property type="molecule type" value="Genomic_DNA"/>
</dbReference>
<name>A0A9X2J5H2_9GAMM</name>
<feature type="repeat" description="Lumazine-binding" evidence="11">
    <location>
        <begin position="1"/>
        <end position="97"/>
    </location>
</feature>
<evidence type="ECO:0000256" key="6">
    <source>
        <dbReference type="ARBA" id="ARBA00013950"/>
    </source>
</evidence>
<evidence type="ECO:0000256" key="10">
    <source>
        <dbReference type="NCBIfam" id="TIGR00187"/>
    </source>
</evidence>
<keyword evidence="8 13" id="KW-0808">Transferase</keyword>
<evidence type="ECO:0000256" key="5">
    <source>
        <dbReference type="ARBA" id="ARBA00012827"/>
    </source>
</evidence>
<protein>
    <recommendedName>
        <fullName evidence="6 10">Riboflavin synthase</fullName>
        <ecNumber evidence="5 10">2.5.1.9</ecNumber>
    </recommendedName>
</protein>
<dbReference type="InterPro" id="IPR026017">
    <property type="entry name" value="Lumazine-bd_dom"/>
</dbReference>
<dbReference type="PIRSF" id="PIRSF000498">
    <property type="entry name" value="Riboflavin_syn_A"/>
    <property type="match status" value="1"/>
</dbReference>
<dbReference type="Proteomes" id="UP001139028">
    <property type="component" value="Unassembled WGS sequence"/>
</dbReference>
<dbReference type="Gene3D" id="2.40.30.20">
    <property type="match status" value="2"/>
</dbReference>
<dbReference type="PANTHER" id="PTHR21098:SF12">
    <property type="entry name" value="RIBOFLAVIN SYNTHASE"/>
    <property type="match status" value="1"/>
</dbReference>
<evidence type="ECO:0000256" key="3">
    <source>
        <dbReference type="ARBA" id="ARBA00004887"/>
    </source>
</evidence>
<dbReference type="NCBIfam" id="TIGR00187">
    <property type="entry name" value="ribE"/>
    <property type="match status" value="1"/>
</dbReference>
<evidence type="ECO:0000256" key="7">
    <source>
        <dbReference type="ARBA" id="ARBA00022619"/>
    </source>
</evidence>
<evidence type="ECO:0000313" key="14">
    <source>
        <dbReference type="Proteomes" id="UP001139028"/>
    </source>
</evidence>
<dbReference type="CDD" id="cd00402">
    <property type="entry name" value="Riboflavin_synthase_like"/>
    <property type="match status" value="1"/>
</dbReference>
<evidence type="ECO:0000256" key="9">
    <source>
        <dbReference type="ARBA" id="ARBA00022737"/>
    </source>
</evidence>
<dbReference type="PROSITE" id="PS51177">
    <property type="entry name" value="LUMAZINE_BIND"/>
    <property type="match status" value="2"/>
</dbReference>
<evidence type="ECO:0000256" key="8">
    <source>
        <dbReference type="ARBA" id="ARBA00022679"/>
    </source>
</evidence>
<dbReference type="RefSeq" id="WP_252465029.1">
    <property type="nucleotide sequence ID" value="NZ_JALBWM010000011.1"/>
</dbReference>
<dbReference type="Pfam" id="PF00677">
    <property type="entry name" value="Lum_binding"/>
    <property type="match status" value="2"/>
</dbReference>
<reference evidence="13" key="1">
    <citation type="journal article" date="2022" name="Arch. Microbiol.">
        <title>Microbulbifer okhotskensis sp. nov., isolated from a deep bottom sediment of the Okhotsk Sea.</title>
        <authorList>
            <person name="Romanenko L."/>
            <person name="Kurilenko V."/>
            <person name="Otstavnykh N."/>
            <person name="Velansky P."/>
            <person name="Isaeva M."/>
            <person name="Mikhailov V."/>
        </authorList>
    </citation>
    <scope>NUCLEOTIDE SEQUENCE</scope>
    <source>
        <strain evidence="13">OS29</strain>
    </source>
</reference>
<dbReference type="FunFam" id="2.40.30.20:FF:000003">
    <property type="entry name" value="Riboflavin synthase, alpha subunit"/>
    <property type="match status" value="1"/>
</dbReference>
<comment type="subunit">
    <text evidence="4">Homotrimer.</text>
</comment>
<dbReference type="GO" id="GO:0009231">
    <property type="term" value="P:riboflavin biosynthetic process"/>
    <property type="evidence" value="ECO:0007669"/>
    <property type="project" value="UniProtKB-KW"/>
</dbReference>
<dbReference type="EC" id="2.5.1.9" evidence="5 10"/>
<dbReference type="InterPro" id="IPR017938">
    <property type="entry name" value="Riboflavin_synthase-like_b-brl"/>
</dbReference>
<dbReference type="NCBIfam" id="NF006767">
    <property type="entry name" value="PRK09289.1"/>
    <property type="match status" value="1"/>
</dbReference>
<evidence type="ECO:0000256" key="11">
    <source>
        <dbReference type="PROSITE-ProRule" id="PRU00524"/>
    </source>
</evidence>
<feature type="repeat" description="Lumazine-binding" evidence="11">
    <location>
        <begin position="98"/>
        <end position="200"/>
    </location>
</feature>
<dbReference type="InterPro" id="IPR001783">
    <property type="entry name" value="Lumazine-bd"/>
</dbReference>
<comment type="caution">
    <text evidence="13">The sequence shown here is derived from an EMBL/GenBank/DDBJ whole genome shotgun (WGS) entry which is preliminary data.</text>
</comment>
<evidence type="ECO:0000259" key="12">
    <source>
        <dbReference type="PROSITE" id="PS51177"/>
    </source>
</evidence>
<dbReference type="FunFam" id="2.40.30.20:FF:000004">
    <property type="entry name" value="Riboflavin synthase, alpha subunit"/>
    <property type="match status" value="1"/>
</dbReference>
<dbReference type="InterPro" id="IPR023366">
    <property type="entry name" value="ATP_synth_asu-like_sf"/>
</dbReference>
<comment type="pathway">
    <text evidence="3">Cofactor biosynthesis; riboflavin biosynthesis; riboflavin from 2-hydroxy-3-oxobutyl phosphate and 5-amino-6-(D-ribitylamino)uracil: step 2/2.</text>
</comment>
<dbReference type="GO" id="GO:0004746">
    <property type="term" value="F:riboflavin synthase activity"/>
    <property type="evidence" value="ECO:0007669"/>
    <property type="project" value="UniProtKB-UniRule"/>
</dbReference>
<keyword evidence="9" id="KW-0677">Repeat</keyword>
<organism evidence="13 14">
    <name type="scientific">Microbulbifer okhotskensis</name>
    <dbReference type="NCBI Taxonomy" id="2926617"/>
    <lineage>
        <taxon>Bacteria</taxon>
        <taxon>Pseudomonadati</taxon>
        <taxon>Pseudomonadota</taxon>
        <taxon>Gammaproteobacteria</taxon>
        <taxon>Cellvibrionales</taxon>
        <taxon>Microbulbiferaceae</taxon>
        <taxon>Microbulbifer</taxon>
    </lineage>
</organism>
<keyword evidence="7" id="KW-0686">Riboflavin biosynthesis</keyword>
<evidence type="ECO:0000313" key="13">
    <source>
        <dbReference type="EMBL" id="MCO1333600.1"/>
    </source>
</evidence>
<gene>
    <name evidence="13" type="ORF">MO867_04520</name>
</gene>
<comment type="function">
    <text evidence="2">Catalyzes the dismutation of two molecules of 6,7-dimethyl-8-ribityllumazine, resulting in the formation of riboflavin and 5-amino-6-(D-ribitylamino)uracil.</text>
</comment>